<comment type="caution">
    <text evidence="7">The sequence shown here is derived from an EMBL/GenBank/DDBJ whole genome shotgun (WGS) entry which is preliminary data.</text>
</comment>
<proteinExistence type="inferred from homology"/>
<keyword evidence="3" id="KW-0032">Aminotransferase</keyword>
<reference evidence="7" key="1">
    <citation type="journal article" date="2015" name="Nature">
        <title>Complex archaea that bridge the gap between prokaryotes and eukaryotes.</title>
        <authorList>
            <person name="Spang A."/>
            <person name="Saw J.H."/>
            <person name="Jorgensen S.L."/>
            <person name="Zaremba-Niedzwiedzka K."/>
            <person name="Martijn J."/>
            <person name="Lind A.E."/>
            <person name="van Eijk R."/>
            <person name="Schleper C."/>
            <person name="Guy L."/>
            <person name="Ettema T.J."/>
        </authorList>
    </citation>
    <scope>NUCLEOTIDE SEQUENCE</scope>
</reference>
<evidence type="ECO:0000256" key="1">
    <source>
        <dbReference type="ARBA" id="ARBA00001933"/>
    </source>
</evidence>
<dbReference type="InterPro" id="IPR015421">
    <property type="entry name" value="PyrdxlP-dep_Trfase_major"/>
</dbReference>
<dbReference type="GO" id="GO:0006520">
    <property type="term" value="P:amino acid metabolic process"/>
    <property type="evidence" value="ECO:0007669"/>
    <property type="project" value="InterPro"/>
</dbReference>
<dbReference type="InterPro" id="IPR015424">
    <property type="entry name" value="PyrdxlP-dep_Trfase"/>
</dbReference>
<dbReference type="GO" id="GO:0030170">
    <property type="term" value="F:pyridoxal phosphate binding"/>
    <property type="evidence" value="ECO:0007669"/>
    <property type="project" value="InterPro"/>
</dbReference>
<gene>
    <name evidence="7" type="ORF">LCGC14_1224880</name>
</gene>
<dbReference type="InterPro" id="IPR050596">
    <property type="entry name" value="AspAT/PAT-like"/>
</dbReference>
<dbReference type="CDD" id="cd00609">
    <property type="entry name" value="AAT_like"/>
    <property type="match status" value="1"/>
</dbReference>
<keyword evidence="5" id="KW-0663">Pyridoxal phosphate</keyword>
<dbReference type="PANTHER" id="PTHR46383:SF1">
    <property type="entry name" value="ASPARTATE AMINOTRANSFERASE"/>
    <property type="match status" value="1"/>
</dbReference>
<organism evidence="7">
    <name type="scientific">marine sediment metagenome</name>
    <dbReference type="NCBI Taxonomy" id="412755"/>
    <lineage>
        <taxon>unclassified sequences</taxon>
        <taxon>metagenomes</taxon>
        <taxon>ecological metagenomes</taxon>
    </lineage>
</organism>
<feature type="domain" description="Aminotransferase class I/classII large" evidence="6">
    <location>
        <begin position="45"/>
        <end position="384"/>
    </location>
</feature>
<dbReference type="SUPFAM" id="SSF53383">
    <property type="entry name" value="PLP-dependent transferases"/>
    <property type="match status" value="1"/>
</dbReference>
<comment type="cofactor">
    <cofactor evidence="1">
        <name>pyridoxal 5'-phosphate</name>
        <dbReference type="ChEBI" id="CHEBI:597326"/>
    </cofactor>
</comment>
<evidence type="ECO:0000256" key="4">
    <source>
        <dbReference type="ARBA" id="ARBA00022679"/>
    </source>
</evidence>
<dbReference type="EMBL" id="LAZR01006486">
    <property type="protein sequence ID" value="KKM91797.1"/>
    <property type="molecule type" value="Genomic_DNA"/>
</dbReference>
<evidence type="ECO:0000256" key="3">
    <source>
        <dbReference type="ARBA" id="ARBA00022576"/>
    </source>
</evidence>
<name>A0A0F9PEN4_9ZZZZ</name>
<dbReference type="PANTHER" id="PTHR46383">
    <property type="entry name" value="ASPARTATE AMINOTRANSFERASE"/>
    <property type="match status" value="1"/>
</dbReference>
<evidence type="ECO:0000259" key="6">
    <source>
        <dbReference type="Pfam" id="PF00155"/>
    </source>
</evidence>
<keyword evidence="4" id="KW-0808">Transferase</keyword>
<protein>
    <recommendedName>
        <fullName evidence="6">Aminotransferase class I/classII large domain-containing protein</fullName>
    </recommendedName>
</protein>
<dbReference type="InterPro" id="IPR004839">
    <property type="entry name" value="Aminotransferase_I/II_large"/>
</dbReference>
<accession>A0A0F9PEN4</accession>
<evidence type="ECO:0000313" key="7">
    <source>
        <dbReference type="EMBL" id="KKM91797.1"/>
    </source>
</evidence>
<sequence>MRQVYKAFENIGLSKIVEVSEAARNIAPVYEKKTGKPFIYFQRGEVGFDVPLYIQQALTDALSKGLTRYPKSGGEPWFKDAVVQHLEESGIIGLERENILCTYGGQEGLQLIFSLFRGSKVAGFTPCWSCMLDNIWPYADITFLPIPLVDYEIDFDQVIEVLKEVSLFYLNTPHNPTGKVFSRKEIKLLASLCEKYDVLLVSDEAYKDIVFDGEHFSPLQLNSENVFSTFTFSKTYCATGLRTGYSVCRDTDIIQKLVRGEYTQTAGVATPLQYAFKEALQQTEIRNTWINFYMRELTTRKNALIDNLEDMKTSYPEGAFYCFVDLNDFVPTGIDPDKYLMDLLIKNGIAAVPGSAFGKGYEGFIRLSFSTLNPDLVAEGAKRLCEIV</sequence>
<evidence type="ECO:0000256" key="5">
    <source>
        <dbReference type="ARBA" id="ARBA00022898"/>
    </source>
</evidence>
<dbReference type="AlphaFoldDB" id="A0A0F9PEN4"/>
<dbReference type="Pfam" id="PF00155">
    <property type="entry name" value="Aminotran_1_2"/>
    <property type="match status" value="1"/>
</dbReference>
<dbReference type="GO" id="GO:0008483">
    <property type="term" value="F:transaminase activity"/>
    <property type="evidence" value="ECO:0007669"/>
    <property type="project" value="UniProtKB-KW"/>
</dbReference>
<comment type="similarity">
    <text evidence="2">Belongs to the class-I pyridoxal-phosphate-dependent aminotransferase family.</text>
</comment>
<dbReference type="Gene3D" id="3.40.640.10">
    <property type="entry name" value="Type I PLP-dependent aspartate aminotransferase-like (Major domain)"/>
    <property type="match status" value="1"/>
</dbReference>
<evidence type="ECO:0000256" key="2">
    <source>
        <dbReference type="ARBA" id="ARBA00007441"/>
    </source>
</evidence>